<protein>
    <submittedName>
        <fullName evidence="2">Uncharacterized protein</fullName>
    </submittedName>
</protein>
<accession>A0A978UIE1</accession>
<dbReference type="EMBL" id="JAEACU010000011">
    <property type="protein sequence ID" value="KAH7514572.1"/>
    <property type="molecule type" value="Genomic_DNA"/>
</dbReference>
<gene>
    <name evidence="2" type="ORF">FEM48_Zijuj11G0103800</name>
</gene>
<comment type="caution">
    <text evidence="2">The sequence shown here is derived from an EMBL/GenBank/DDBJ whole genome shotgun (WGS) entry which is preliminary data.</text>
</comment>
<name>A0A978UIE1_ZIZJJ</name>
<dbReference type="AlphaFoldDB" id="A0A978UIE1"/>
<feature type="coiled-coil region" evidence="1">
    <location>
        <begin position="3"/>
        <end position="30"/>
    </location>
</feature>
<proteinExistence type="predicted"/>
<evidence type="ECO:0000313" key="2">
    <source>
        <dbReference type="EMBL" id="KAH7514572.1"/>
    </source>
</evidence>
<sequence length="97" mass="11043">MELEAEVAKLKEENQELKKKQAEMLEMQKNQILFSLCLTFIITKGKFYYNVGNGDDECAAGSKETVLETNADWSMVKHEGIVIYVVENYGTQAVNIF</sequence>
<keyword evidence="1" id="KW-0175">Coiled coil</keyword>
<reference evidence="2" key="1">
    <citation type="journal article" date="2021" name="Front. Plant Sci.">
        <title>Chromosome-Scale Genome Assembly for Chinese Sour Jujube and Insights Into Its Genome Evolution and Domestication Signature.</title>
        <authorList>
            <person name="Shen L.-Y."/>
            <person name="Luo H."/>
            <person name="Wang X.-L."/>
            <person name="Wang X.-M."/>
            <person name="Qiu X.-J."/>
            <person name="Liu H."/>
            <person name="Zhou S.-S."/>
            <person name="Jia K.-H."/>
            <person name="Nie S."/>
            <person name="Bao Y.-T."/>
            <person name="Zhang R.-G."/>
            <person name="Yun Q.-Z."/>
            <person name="Chai Y.-H."/>
            <person name="Lu J.-Y."/>
            <person name="Li Y."/>
            <person name="Zhao S.-W."/>
            <person name="Mao J.-F."/>
            <person name="Jia S.-G."/>
            <person name="Mao Y.-M."/>
        </authorList>
    </citation>
    <scope>NUCLEOTIDE SEQUENCE</scope>
    <source>
        <strain evidence="2">AT0</strain>
        <tissue evidence="2">Leaf</tissue>
    </source>
</reference>
<evidence type="ECO:0000313" key="3">
    <source>
        <dbReference type="Proteomes" id="UP000813462"/>
    </source>
</evidence>
<organism evidence="2 3">
    <name type="scientific">Ziziphus jujuba var. spinosa</name>
    <dbReference type="NCBI Taxonomy" id="714518"/>
    <lineage>
        <taxon>Eukaryota</taxon>
        <taxon>Viridiplantae</taxon>
        <taxon>Streptophyta</taxon>
        <taxon>Embryophyta</taxon>
        <taxon>Tracheophyta</taxon>
        <taxon>Spermatophyta</taxon>
        <taxon>Magnoliopsida</taxon>
        <taxon>eudicotyledons</taxon>
        <taxon>Gunneridae</taxon>
        <taxon>Pentapetalae</taxon>
        <taxon>rosids</taxon>
        <taxon>fabids</taxon>
        <taxon>Rosales</taxon>
        <taxon>Rhamnaceae</taxon>
        <taxon>Paliureae</taxon>
        <taxon>Ziziphus</taxon>
    </lineage>
</organism>
<dbReference type="Proteomes" id="UP000813462">
    <property type="component" value="Unassembled WGS sequence"/>
</dbReference>
<evidence type="ECO:0000256" key="1">
    <source>
        <dbReference type="SAM" id="Coils"/>
    </source>
</evidence>